<sequence>MSEFFQNILGKVGSVLGVDAQNAIQQQVQTWLQPQNVQALLDKADQAGLGDKVRSWVSQSGNLPVTPDEIHDILGSGAVHDLVERTGLPADSVLSALAHFLPAAVNAKTPDGVLPATPEKSA</sequence>
<dbReference type="RefSeq" id="WP_207844446.1">
    <property type="nucleotide sequence ID" value="NZ_JAFVMH010000001.1"/>
</dbReference>
<comment type="caution">
    <text evidence="1">The sequence shown here is derived from an EMBL/GenBank/DDBJ whole genome shotgun (WGS) entry which is preliminary data.</text>
</comment>
<dbReference type="InterPro" id="IPR045372">
    <property type="entry name" value="YidB"/>
</dbReference>
<evidence type="ECO:0000313" key="1">
    <source>
        <dbReference type="EMBL" id="MBO1323853.1"/>
    </source>
</evidence>
<dbReference type="SUPFAM" id="SSF140804">
    <property type="entry name" value="YidB-like"/>
    <property type="match status" value="1"/>
</dbReference>
<reference evidence="1" key="1">
    <citation type="submission" date="2021-03" db="EMBL/GenBank/DDBJ databases">
        <title>The complete genome sequence of Acetobacter sp. TBRC 12339.</title>
        <authorList>
            <person name="Charoenyingcharoen P."/>
            <person name="Yukphan P."/>
        </authorList>
    </citation>
    <scope>NUCLEOTIDE SEQUENCE</scope>
    <source>
        <strain evidence="1">TBRC 12339</strain>
    </source>
</reference>
<keyword evidence="2" id="KW-1185">Reference proteome</keyword>
<evidence type="ECO:0000313" key="2">
    <source>
        <dbReference type="Proteomes" id="UP000664073"/>
    </source>
</evidence>
<dbReference type="AlphaFoldDB" id="A0A939HLQ3"/>
<organism evidence="1 2">
    <name type="scientific">Acetobacter garciniae</name>
    <dbReference type="NCBI Taxonomy" id="2817435"/>
    <lineage>
        <taxon>Bacteria</taxon>
        <taxon>Pseudomonadati</taxon>
        <taxon>Pseudomonadota</taxon>
        <taxon>Alphaproteobacteria</taxon>
        <taxon>Acetobacterales</taxon>
        <taxon>Acetobacteraceae</taxon>
        <taxon>Acetobacter</taxon>
    </lineage>
</organism>
<dbReference type="Proteomes" id="UP000664073">
    <property type="component" value="Unassembled WGS sequence"/>
</dbReference>
<name>A0A939HLQ3_9PROT</name>
<gene>
    <name evidence="1" type="ORF">J2D77_01620</name>
</gene>
<dbReference type="Gene3D" id="1.10.10.690">
    <property type="entry name" value="YidB-like"/>
    <property type="match status" value="1"/>
</dbReference>
<dbReference type="Pfam" id="PF20159">
    <property type="entry name" value="YidB"/>
    <property type="match status" value="1"/>
</dbReference>
<dbReference type="InterPro" id="IPR027405">
    <property type="entry name" value="YidB-like"/>
</dbReference>
<accession>A0A939HLQ3</accession>
<protein>
    <submittedName>
        <fullName evidence="1">DUF937 domain-containing protein</fullName>
    </submittedName>
</protein>
<dbReference type="EMBL" id="JAFVMH010000001">
    <property type="protein sequence ID" value="MBO1323853.1"/>
    <property type="molecule type" value="Genomic_DNA"/>
</dbReference>
<proteinExistence type="predicted"/>